<evidence type="ECO:0000313" key="4">
    <source>
        <dbReference type="Proteomes" id="UP000466931"/>
    </source>
</evidence>
<dbReference type="PANTHER" id="PTHR46623">
    <property type="entry name" value="CARBOXYMETHYLENEBUTENOLIDASE-RELATED"/>
    <property type="match status" value="1"/>
</dbReference>
<feature type="domain" description="Dienelactone hydrolase" evidence="2">
    <location>
        <begin position="130"/>
        <end position="332"/>
    </location>
</feature>
<dbReference type="Pfam" id="PF01738">
    <property type="entry name" value="DLH"/>
    <property type="match status" value="1"/>
</dbReference>
<sequence>MPGVNDSVDTFRTLLTDLFGPGGGVILTTMTPLQRYIAEEIATDHADGLLTRREAMRRLGLLGLSTAAAAGLIAACGSERGAPAPASAPGDTGSTSPPEVPPGMDHAVATEPITWAGPRGELQGAWAQAEAPRGAVLVIHENKGLNDWVRSVAGRLAGAGQSALAIDLLSEEGGTARFTEPAEATAALGGIDPQRFVDDLRSGLDELQRRAPGAKLAVVGFCFGGGMTWRLLAAGEPRLAAAAPFYGPLPDHPDFAGSKDAAVLGFYGALDTRITSAEPEARAALQRAGLVHELVVEPDADHAFFNDTGQRYNAEAAADAWRRLQDWFTRYLG</sequence>
<dbReference type="InterPro" id="IPR051049">
    <property type="entry name" value="Dienelactone_hydrolase-like"/>
</dbReference>
<name>A0A7I7XW83_9MYCO</name>
<evidence type="ECO:0000313" key="3">
    <source>
        <dbReference type="EMBL" id="BBZ33538.1"/>
    </source>
</evidence>
<dbReference type="Proteomes" id="UP000466931">
    <property type="component" value="Chromosome"/>
</dbReference>
<reference evidence="3" key="1">
    <citation type="journal article" date="2019" name="Emerg. Microbes Infect.">
        <title>Comprehensive subspecies identification of 175 nontuberculous mycobacteria species based on 7547 genomic profiles.</title>
        <authorList>
            <person name="Matsumoto Y."/>
            <person name="Kinjo T."/>
            <person name="Motooka D."/>
            <person name="Nabeya D."/>
            <person name="Jung N."/>
            <person name="Uechi K."/>
            <person name="Horii T."/>
            <person name="Iida T."/>
            <person name="Fujita J."/>
            <person name="Nakamura S."/>
        </authorList>
    </citation>
    <scope>NUCLEOTIDE SEQUENCE [LARGE SCALE GENOMIC DNA]</scope>
    <source>
        <strain evidence="3">JCM 13671</strain>
    </source>
</reference>
<dbReference type="EMBL" id="AP022612">
    <property type="protein sequence ID" value="BBZ33538.1"/>
    <property type="molecule type" value="Genomic_DNA"/>
</dbReference>
<dbReference type="InterPro" id="IPR002925">
    <property type="entry name" value="Dienelactn_hydro"/>
</dbReference>
<proteinExistence type="predicted"/>
<organism evidence="3 4">
    <name type="scientific">Mycolicibacterium confluentis</name>
    <dbReference type="NCBI Taxonomy" id="28047"/>
    <lineage>
        <taxon>Bacteria</taxon>
        <taxon>Bacillati</taxon>
        <taxon>Actinomycetota</taxon>
        <taxon>Actinomycetes</taxon>
        <taxon>Mycobacteriales</taxon>
        <taxon>Mycobacteriaceae</taxon>
        <taxon>Mycolicibacterium</taxon>
    </lineage>
</organism>
<accession>A0A7I7XW83</accession>
<dbReference type="Gene3D" id="3.40.50.1820">
    <property type="entry name" value="alpha/beta hydrolase"/>
    <property type="match status" value="1"/>
</dbReference>
<evidence type="ECO:0000256" key="1">
    <source>
        <dbReference type="SAM" id="MobiDB-lite"/>
    </source>
</evidence>
<gene>
    <name evidence="3" type="ORF">MCNF_21430</name>
</gene>
<protein>
    <submittedName>
        <fullName evidence="3">Carboxymethylenebutenolidase</fullName>
    </submittedName>
</protein>
<dbReference type="PANTHER" id="PTHR46623:SF6">
    <property type="entry name" value="ALPHA_BETA-HYDROLASES SUPERFAMILY PROTEIN"/>
    <property type="match status" value="1"/>
</dbReference>
<evidence type="ECO:0000259" key="2">
    <source>
        <dbReference type="Pfam" id="PF01738"/>
    </source>
</evidence>
<dbReference type="InterPro" id="IPR029058">
    <property type="entry name" value="AB_hydrolase_fold"/>
</dbReference>
<dbReference type="GO" id="GO:0016787">
    <property type="term" value="F:hydrolase activity"/>
    <property type="evidence" value="ECO:0007669"/>
    <property type="project" value="InterPro"/>
</dbReference>
<feature type="region of interest" description="Disordered" evidence="1">
    <location>
        <begin position="80"/>
        <end position="102"/>
    </location>
</feature>
<dbReference type="SUPFAM" id="SSF53474">
    <property type="entry name" value="alpha/beta-Hydrolases"/>
    <property type="match status" value="1"/>
</dbReference>
<dbReference type="AlphaFoldDB" id="A0A7I7XW83"/>
<reference evidence="3" key="2">
    <citation type="submission" date="2020-02" db="EMBL/GenBank/DDBJ databases">
        <authorList>
            <person name="Matsumoto Y."/>
            <person name="Motooka D."/>
            <person name="Nakamura S."/>
        </authorList>
    </citation>
    <scope>NUCLEOTIDE SEQUENCE</scope>
    <source>
        <strain evidence="3">JCM 13671</strain>
    </source>
</reference>
<keyword evidence="4" id="KW-1185">Reference proteome</keyword>